<reference evidence="6" key="1">
    <citation type="journal article" date="2019" name="Int. J. Syst. Evol. Microbiol.">
        <title>The Global Catalogue of Microorganisms (GCM) 10K type strain sequencing project: providing services to taxonomists for standard genome sequencing and annotation.</title>
        <authorList>
            <consortium name="The Broad Institute Genomics Platform"/>
            <consortium name="The Broad Institute Genome Sequencing Center for Infectious Disease"/>
            <person name="Wu L."/>
            <person name="Ma J."/>
        </authorList>
    </citation>
    <scope>NUCLEOTIDE SEQUENCE [LARGE SCALE GENOMIC DNA]</scope>
    <source>
        <strain evidence="6">JCM 16949</strain>
    </source>
</reference>
<evidence type="ECO:0000256" key="1">
    <source>
        <dbReference type="ARBA" id="ARBA00006739"/>
    </source>
</evidence>
<evidence type="ECO:0000259" key="4">
    <source>
        <dbReference type="Pfam" id="PF00535"/>
    </source>
</evidence>
<evidence type="ECO:0000313" key="6">
    <source>
        <dbReference type="Proteomes" id="UP001501004"/>
    </source>
</evidence>
<dbReference type="PANTHER" id="PTHR43398:SF1">
    <property type="entry name" value="DOLICHOL-PHOSPHATE MANNOSYLTRANSFERASE SUBUNIT 1"/>
    <property type="match status" value="1"/>
</dbReference>
<dbReference type="PANTHER" id="PTHR43398">
    <property type="entry name" value="DOLICHOL-PHOSPHATE MANNOSYLTRANSFERASE SUBUNIT 1"/>
    <property type="match status" value="1"/>
</dbReference>
<evidence type="ECO:0000313" key="5">
    <source>
        <dbReference type="EMBL" id="GAA3744919.1"/>
    </source>
</evidence>
<dbReference type="EMBL" id="BAABAE010000003">
    <property type="protein sequence ID" value="GAA3744919.1"/>
    <property type="molecule type" value="Genomic_DNA"/>
</dbReference>
<dbReference type="InterPro" id="IPR029044">
    <property type="entry name" value="Nucleotide-diphossugar_trans"/>
</dbReference>
<sequence length="251" mass="27527">MIIPTFNEAENLPGLLQRVRTQDVEVLVVDDNSPDGTGILADGFATKDPGVHVLHRARKEGLGTAYREGFAWGLAQGFGVLVELDGDGSHQPEQLGRLLDRMPFADVAIGSRWVRVGAVMNWPLRRVLLSRVGSLYARVALGLPFRDVTGGYRAYSASALRRIGLDTITSQGYCFQIDMLWHAHRAGLRIDEVPITFVEREFGVSKMSSRIVCEAILNVTVWGLTGLPQRIRSALSATGSLRHDRGPAHVS</sequence>
<dbReference type="Gene3D" id="3.90.550.10">
    <property type="entry name" value="Spore Coat Polysaccharide Biosynthesis Protein SpsA, Chain A"/>
    <property type="match status" value="1"/>
</dbReference>
<dbReference type="InterPro" id="IPR001173">
    <property type="entry name" value="Glyco_trans_2-like"/>
</dbReference>
<keyword evidence="3" id="KW-0808">Transferase</keyword>
<evidence type="ECO:0000256" key="3">
    <source>
        <dbReference type="ARBA" id="ARBA00022679"/>
    </source>
</evidence>
<dbReference type="Pfam" id="PF00535">
    <property type="entry name" value="Glycos_transf_2"/>
    <property type="match status" value="1"/>
</dbReference>
<comment type="caution">
    <text evidence="5">The sequence shown here is derived from an EMBL/GenBank/DDBJ whole genome shotgun (WGS) entry which is preliminary data.</text>
</comment>
<dbReference type="Proteomes" id="UP001501004">
    <property type="component" value="Unassembled WGS sequence"/>
</dbReference>
<feature type="domain" description="Glycosyltransferase 2-like" evidence="4">
    <location>
        <begin position="2"/>
        <end position="163"/>
    </location>
</feature>
<keyword evidence="6" id="KW-1185">Reference proteome</keyword>
<organism evidence="5 6">
    <name type="scientific">Leifsonella bigeumensis</name>
    <dbReference type="NCBI Taxonomy" id="433643"/>
    <lineage>
        <taxon>Bacteria</taxon>
        <taxon>Bacillati</taxon>
        <taxon>Actinomycetota</taxon>
        <taxon>Actinomycetes</taxon>
        <taxon>Micrococcales</taxon>
        <taxon>Microbacteriaceae</taxon>
        <taxon>Leifsonella</taxon>
    </lineage>
</organism>
<comment type="similarity">
    <text evidence="1">Belongs to the glycosyltransferase 2 family.</text>
</comment>
<proteinExistence type="inferred from homology"/>
<dbReference type="InterPro" id="IPR039528">
    <property type="entry name" value="DPM1-like"/>
</dbReference>
<evidence type="ECO:0000256" key="2">
    <source>
        <dbReference type="ARBA" id="ARBA00022676"/>
    </source>
</evidence>
<keyword evidence="2" id="KW-0328">Glycosyltransferase</keyword>
<dbReference type="CDD" id="cd06442">
    <property type="entry name" value="DPM1_like"/>
    <property type="match status" value="1"/>
</dbReference>
<accession>A0ABP7FPC3</accession>
<protein>
    <recommendedName>
        <fullName evidence="4">Glycosyltransferase 2-like domain-containing protein</fullName>
    </recommendedName>
</protein>
<dbReference type="SUPFAM" id="SSF53448">
    <property type="entry name" value="Nucleotide-diphospho-sugar transferases"/>
    <property type="match status" value="1"/>
</dbReference>
<name>A0ABP7FPC3_9MICO</name>
<gene>
    <name evidence="5" type="ORF">GCM10022239_20620</name>
</gene>